<dbReference type="PANTHER" id="PTHR42659:SF1">
    <property type="entry name" value="OXIDOREDUCTASE"/>
    <property type="match status" value="1"/>
</dbReference>
<dbReference type="PROSITE" id="PS51387">
    <property type="entry name" value="FAD_PCMH"/>
    <property type="match status" value="1"/>
</dbReference>
<dbReference type="InterPro" id="IPR005107">
    <property type="entry name" value="CO_DH_flav_C"/>
</dbReference>
<evidence type="ECO:0000256" key="1">
    <source>
        <dbReference type="ARBA" id="ARBA00022827"/>
    </source>
</evidence>
<dbReference type="Gene3D" id="3.30.390.50">
    <property type="entry name" value="CO dehydrogenase flavoprotein, C-terminal domain"/>
    <property type="match status" value="1"/>
</dbReference>
<organism evidence="3 4">
    <name type="scientific">[Empedobacter] haloabium</name>
    <dbReference type="NCBI Taxonomy" id="592317"/>
    <lineage>
        <taxon>Bacteria</taxon>
        <taxon>Pseudomonadati</taxon>
        <taxon>Pseudomonadota</taxon>
        <taxon>Betaproteobacteria</taxon>
        <taxon>Burkholderiales</taxon>
        <taxon>Oxalobacteraceae</taxon>
        <taxon>Telluria group</taxon>
        <taxon>Telluria group incertae sedis</taxon>
    </lineage>
</organism>
<evidence type="ECO:0000259" key="2">
    <source>
        <dbReference type="PROSITE" id="PS51387"/>
    </source>
</evidence>
<dbReference type="InterPro" id="IPR051312">
    <property type="entry name" value="Diverse_Substr_Oxidored"/>
</dbReference>
<dbReference type="Gene3D" id="3.30.43.10">
    <property type="entry name" value="Uridine Diphospho-n-acetylenolpyruvylglucosamine Reductase, domain 2"/>
    <property type="match status" value="1"/>
</dbReference>
<dbReference type="Pfam" id="PF03450">
    <property type="entry name" value="CO_deh_flav_C"/>
    <property type="match status" value="1"/>
</dbReference>
<keyword evidence="4" id="KW-1185">Reference proteome</keyword>
<evidence type="ECO:0000313" key="3">
    <source>
        <dbReference type="EMBL" id="WUR15733.1"/>
    </source>
</evidence>
<sequence length="339" mass="35275">MTPFVLHHPGSLAEAVALGGQSATAQQGASVRFLAGGTTLLDLMKLEVEQPAQVVQLRRLGLDRIEPTPDGGLAVGALVSNSALAHDPVVRQRYAVLSEALLSGASVQLRNMATTGGNLLQRTRCVYFRDTAMACNKRVPGSGCAALGGYHRNLAVLGTSEHCIASNPSDMNVALMALDAVVHVTGRQGERAIPIRAFHLLPGATPHLETVLAPGDLVTHVSLPPLPPGTRSLYLKLRDRASYEFALASCAVVLTPDADRIGRVAIALGGVGTIPWRVPQAERLLAGQQPTPSALQAAAAAALQGARGHGENDFKIELARRCIVHALATACAGLPGAAP</sequence>
<dbReference type="SUPFAM" id="SSF55447">
    <property type="entry name" value="CO dehydrogenase flavoprotein C-terminal domain-like"/>
    <property type="match status" value="1"/>
</dbReference>
<dbReference type="InterPro" id="IPR036318">
    <property type="entry name" value="FAD-bd_PCMH-like_sf"/>
</dbReference>
<dbReference type="InterPro" id="IPR016166">
    <property type="entry name" value="FAD-bd_PCMH"/>
</dbReference>
<proteinExistence type="predicted"/>
<feature type="domain" description="FAD-binding PCMH-type" evidence="2">
    <location>
        <begin position="1"/>
        <end position="228"/>
    </location>
</feature>
<name>A0ABZ1UV23_9BURK</name>
<dbReference type="InterPro" id="IPR016169">
    <property type="entry name" value="FAD-bd_PCMH_sub2"/>
</dbReference>
<dbReference type="InterPro" id="IPR036683">
    <property type="entry name" value="CO_DH_flav_C_dom_sf"/>
</dbReference>
<dbReference type="Proteomes" id="UP000321323">
    <property type="component" value="Chromosome"/>
</dbReference>
<dbReference type="InterPro" id="IPR002346">
    <property type="entry name" value="Mopterin_DH_FAD-bd"/>
</dbReference>
<dbReference type="SMART" id="SM01092">
    <property type="entry name" value="CO_deh_flav_C"/>
    <property type="match status" value="1"/>
</dbReference>
<protein>
    <submittedName>
        <fullName evidence="3">Xanthine dehydrogenase family protein subunit M</fullName>
    </submittedName>
</protein>
<dbReference type="PANTHER" id="PTHR42659">
    <property type="entry name" value="XANTHINE DEHYDROGENASE SUBUNIT C-RELATED"/>
    <property type="match status" value="1"/>
</dbReference>
<dbReference type="Pfam" id="PF00941">
    <property type="entry name" value="FAD_binding_5"/>
    <property type="match status" value="1"/>
</dbReference>
<reference evidence="3 4" key="1">
    <citation type="journal article" date="2019" name="Int. J. Syst. Evol. Microbiol.">
        <title>The Draft Whole-Genome Sequence of the Antibiotic Producer Empedobacter haloabium ATCC 31962 Provides Indications for Its Taxonomic Reclassification.</title>
        <authorList>
            <person name="Miess H."/>
            <person name="Arlt P."/>
            <person name="Apel A.K."/>
            <person name="Weber T."/>
            <person name="Nieselt K."/>
            <person name="Hanssen F."/>
            <person name="Czemmel S."/>
            <person name="Nahnsen S."/>
            <person name="Gross H."/>
        </authorList>
    </citation>
    <scope>NUCLEOTIDE SEQUENCE [LARGE SCALE GENOMIC DNA]</scope>
    <source>
        <strain evidence="3 4">ATCC 31962</strain>
    </source>
</reference>
<gene>
    <name evidence="3" type="ORF">E7V67_011700</name>
</gene>
<keyword evidence="1" id="KW-0274">FAD</keyword>
<dbReference type="SUPFAM" id="SSF56176">
    <property type="entry name" value="FAD-binding/transporter-associated domain-like"/>
    <property type="match status" value="1"/>
</dbReference>
<accession>A0ABZ1UV23</accession>
<keyword evidence="1" id="KW-0285">Flavoprotein</keyword>
<dbReference type="EMBL" id="CP136508">
    <property type="protein sequence ID" value="WUR15733.1"/>
    <property type="molecule type" value="Genomic_DNA"/>
</dbReference>
<dbReference type="InterPro" id="IPR016167">
    <property type="entry name" value="FAD-bd_PCMH_sub1"/>
</dbReference>
<dbReference type="Gene3D" id="3.30.465.10">
    <property type="match status" value="2"/>
</dbReference>
<evidence type="ECO:0000313" key="4">
    <source>
        <dbReference type="Proteomes" id="UP000321323"/>
    </source>
</evidence>